<keyword evidence="3 5" id="KW-0687">Ribonucleoprotein</keyword>
<sequence>MAASATIMRLKVFQPFVGCMKNNLTLLTKLQVPNVFPCCHRATKTPLPLRYKYMDRYHYGIYAKQPALVKDCALESAGLAIVRATKTKEMYMVTADIPVTRKPLGSKMGKGKGKVNHYVANIMAGKVVFEFNCDNEAQAFEAFEQATYKLPMRTHLRVKPSGKKEIWTNF</sequence>
<accession>A0A2B4SVS2</accession>
<dbReference type="Gene3D" id="3.90.1170.10">
    <property type="entry name" value="Ribosomal protein L10e/L16"/>
    <property type="match status" value="1"/>
</dbReference>
<dbReference type="SUPFAM" id="SSF54686">
    <property type="entry name" value="Ribosomal protein L16p/L10e"/>
    <property type="match status" value="1"/>
</dbReference>
<comment type="caution">
    <text evidence="6">The sequence shown here is derived from an EMBL/GenBank/DDBJ whole genome shotgun (WGS) entry which is preliminary data.</text>
</comment>
<reference evidence="7" key="1">
    <citation type="journal article" date="2017" name="bioRxiv">
        <title>Comparative analysis of the genomes of Stylophora pistillata and Acropora digitifera provides evidence for extensive differences between species of corals.</title>
        <authorList>
            <person name="Voolstra C.R."/>
            <person name="Li Y."/>
            <person name="Liew Y.J."/>
            <person name="Baumgarten S."/>
            <person name="Zoccola D."/>
            <person name="Flot J.-F."/>
            <person name="Tambutte S."/>
            <person name="Allemand D."/>
            <person name="Aranda M."/>
        </authorList>
    </citation>
    <scope>NUCLEOTIDE SEQUENCE [LARGE SCALE GENOMIC DNA]</scope>
</reference>
<protein>
    <recommendedName>
        <fullName evidence="4">Large ribosomal subunit protein uL16m</fullName>
    </recommendedName>
</protein>
<organism evidence="6 7">
    <name type="scientific">Stylophora pistillata</name>
    <name type="common">Smooth cauliflower coral</name>
    <dbReference type="NCBI Taxonomy" id="50429"/>
    <lineage>
        <taxon>Eukaryota</taxon>
        <taxon>Metazoa</taxon>
        <taxon>Cnidaria</taxon>
        <taxon>Anthozoa</taxon>
        <taxon>Hexacorallia</taxon>
        <taxon>Scleractinia</taxon>
        <taxon>Astrocoeniina</taxon>
        <taxon>Pocilloporidae</taxon>
        <taxon>Stylophora</taxon>
    </lineage>
</organism>
<dbReference type="InterPro" id="IPR000114">
    <property type="entry name" value="Ribosomal_uL16_bact-type"/>
</dbReference>
<dbReference type="GO" id="GO:0003735">
    <property type="term" value="F:structural constituent of ribosome"/>
    <property type="evidence" value="ECO:0007669"/>
    <property type="project" value="InterPro"/>
</dbReference>
<dbReference type="AlphaFoldDB" id="A0A2B4SVS2"/>
<dbReference type="STRING" id="50429.A0A2B4SVS2"/>
<dbReference type="EMBL" id="LSMT01000014">
    <property type="protein sequence ID" value="PFX33183.1"/>
    <property type="molecule type" value="Genomic_DNA"/>
</dbReference>
<dbReference type="PANTHER" id="PTHR12220">
    <property type="entry name" value="50S/60S RIBOSOMAL PROTEIN L16"/>
    <property type="match status" value="1"/>
</dbReference>
<name>A0A2B4SVS2_STYPI</name>
<dbReference type="GO" id="GO:0032543">
    <property type="term" value="P:mitochondrial translation"/>
    <property type="evidence" value="ECO:0007669"/>
    <property type="project" value="TreeGrafter"/>
</dbReference>
<dbReference type="OrthoDB" id="268521at2759"/>
<evidence type="ECO:0000313" key="6">
    <source>
        <dbReference type="EMBL" id="PFX33183.1"/>
    </source>
</evidence>
<dbReference type="Pfam" id="PF00252">
    <property type="entry name" value="Ribosomal_L16"/>
    <property type="match status" value="1"/>
</dbReference>
<keyword evidence="2 5" id="KW-0689">Ribosomal protein</keyword>
<evidence type="ECO:0000256" key="5">
    <source>
        <dbReference type="RuleBase" id="RU004413"/>
    </source>
</evidence>
<evidence type="ECO:0000256" key="1">
    <source>
        <dbReference type="ARBA" id="ARBA00008931"/>
    </source>
</evidence>
<dbReference type="GO" id="GO:0019843">
    <property type="term" value="F:rRNA binding"/>
    <property type="evidence" value="ECO:0007669"/>
    <property type="project" value="InterPro"/>
</dbReference>
<evidence type="ECO:0000313" key="7">
    <source>
        <dbReference type="Proteomes" id="UP000225706"/>
    </source>
</evidence>
<evidence type="ECO:0000256" key="3">
    <source>
        <dbReference type="ARBA" id="ARBA00023274"/>
    </source>
</evidence>
<dbReference type="PRINTS" id="PR00060">
    <property type="entry name" value="RIBOSOMALL16"/>
</dbReference>
<comment type="similarity">
    <text evidence="1 5">Belongs to the universal ribosomal protein uL16 family.</text>
</comment>
<evidence type="ECO:0000256" key="4">
    <source>
        <dbReference type="ARBA" id="ARBA00035302"/>
    </source>
</evidence>
<dbReference type="Proteomes" id="UP000225706">
    <property type="component" value="Unassembled WGS sequence"/>
</dbReference>
<dbReference type="GO" id="GO:0005762">
    <property type="term" value="C:mitochondrial large ribosomal subunit"/>
    <property type="evidence" value="ECO:0007669"/>
    <property type="project" value="TreeGrafter"/>
</dbReference>
<dbReference type="InterPro" id="IPR047873">
    <property type="entry name" value="Ribosomal_uL16"/>
</dbReference>
<proteinExistence type="inferred from homology"/>
<dbReference type="InterPro" id="IPR036920">
    <property type="entry name" value="Ribosomal_uL16_sf"/>
</dbReference>
<dbReference type="PANTHER" id="PTHR12220:SF13">
    <property type="entry name" value="LARGE RIBOSOMAL SUBUNIT PROTEIN UL16M"/>
    <property type="match status" value="1"/>
</dbReference>
<keyword evidence="7" id="KW-1185">Reference proteome</keyword>
<gene>
    <name evidence="6" type="primary">rplP</name>
    <name evidence="6" type="ORF">AWC38_SpisGene1909</name>
</gene>
<evidence type="ECO:0000256" key="2">
    <source>
        <dbReference type="ARBA" id="ARBA00022980"/>
    </source>
</evidence>